<evidence type="ECO:0000313" key="3">
    <source>
        <dbReference type="Proteomes" id="UP001597180"/>
    </source>
</evidence>
<keyword evidence="1" id="KW-1133">Transmembrane helix</keyword>
<sequence>MNLKIIAICFYLMLIYWLSQQIPSIKMIFYPTLGAFSYLFITRAFSFKDFGKMIAGACTASLVSSALYLSHTGMISFLAATLLTIILIQKFKLNAPPVLAIALVPYFAQPDHLWTLPLAVLVSLSGLLLLLSLTQLIEIAAVKKELPWGKRKSSSVDASS</sequence>
<keyword evidence="1" id="KW-0812">Transmembrane</keyword>
<comment type="caution">
    <text evidence="2">The sequence shown here is derived from an EMBL/GenBank/DDBJ whole genome shotgun (WGS) entry which is preliminary data.</text>
</comment>
<feature type="transmembrane region" description="Helical" evidence="1">
    <location>
        <begin position="114"/>
        <end position="142"/>
    </location>
</feature>
<name>A0ABW3UJ77_9BACL</name>
<evidence type="ECO:0008006" key="4">
    <source>
        <dbReference type="Google" id="ProtNLM"/>
    </source>
</evidence>
<feature type="transmembrane region" description="Helical" evidence="1">
    <location>
        <begin position="28"/>
        <end position="45"/>
    </location>
</feature>
<reference evidence="3" key="1">
    <citation type="journal article" date="2019" name="Int. J. Syst. Evol. Microbiol.">
        <title>The Global Catalogue of Microorganisms (GCM) 10K type strain sequencing project: providing services to taxonomists for standard genome sequencing and annotation.</title>
        <authorList>
            <consortium name="The Broad Institute Genomics Platform"/>
            <consortium name="The Broad Institute Genome Sequencing Center for Infectious Disease"/>
            <person name="Wu L."/>
            <person name="Ma J."/>
        </authorList>
    </citation>
    <scope>NUCLEOTIDE SEQUENCE [LARGE SCALE GENOMIC DNA]</scope>
    <source>
        <strain evidence="3">CCUG 53270</strain>
    </source>
</reference>
<organism evidence="2 3">
    <name type="scientific">Paenibacillus vulneris</name>
    <dbReference type="NCBI Taxonomy" id="1133364"/>
    <lineage>
        <taxon>Bacteria</taxon>
        <taxon>Bacillati</taxon>
        <taxon>Bacillota</taxon>
        <taxon>Bacilli</taxon>
        <taxon>Bacillales</taxon>
        <taxon>Paenibacillaceae</taxon>
        <taxon>Paenibacillus</taxon>
    </lineage>
</organism>
<evidence type="ECO:0000256" key="1">
    <source>
        <dbReference type="SAM" id="Phobius"/>
    </source>
</evidence>
<keyword evidence="1" id="KW-0472">Membrane</keyword>
<dbReference type="RefSeq" id="WP_345587053.1">
    <property type="nucleotide sequence ID" value="NZ_BAABJG010000006.1"/>
</dbReference>
<gene>
    <name evidence="2" type="ORF">ACFQ4B_09675</name>
</gene>
<dbReference type="EMBL" id="JBHTLU010000013">
    <property type="protein sequence ID" value="MFD1220389.1"/>
    <property type="molecule type" value="Genomic_DNA"/>
</dbReference>
<feature type="transmembrane region" description="Helical" evidence="1">
    <location>
        <begin position="66"/>
        <end position="88"/>
    </location>
</feature>
<accession>A0ABW3UJ77</accession>
<protein>
    <recommendedName>
        <fullName evidence="4">HPP family protein</fullName>
    </recommendedName>
</protein>
<proteinExistence type="predicted"/>
<keyword evidence="3" id="KW-1185">Reference proteome</keyword>
<evidence type="ECO:0000313" key="2">
    <source>
        <dbReference type="EMBL" id="MFD1220389.1"/>
    </source>
</evidence>
<dbReference type="Proteomes" id="UP001597180">
    <property type="component" value="Unassembled WGS sequence"/>
</dbReference>
<feature type="transmembrane region" description="Helical" evidence="1">
    <location>
        <begin position="5"/>
        <end position="22"/>
    </location>
</feature>